<dbReference type="Proteomes" id="UP000745764">
    <property type="component" value="Unassembled WGS sequence"/>
</dbReference>
<proteinExistence type="predicted"/>
<feature type="compositionally biased region" description="Low complexity" evidence="1">
    <location>
        <begin position="179"/>
        <end position="196"/>
    </location>
</feature>
<feature type="transmembrane region" description="Helical" evidence="2">
    <location>
        <begin position="204"/>
        <end position="224"/>
    </location>
</feature>
<keyword evidence="2" id="KW-1133">Transmembrane helix</keyword>
<sequence>MKFILTTMAFVAAGEHIHTFHSHSSSTDVHPAAMGTIATPQEAVTITVTVTDCGTSGPEGTGVFSTSIRTITGSATESILPTPVGPVSESVFSSISESATSPLIVSPTGTISVIISSSETSMVVIQSVTSSFIIPNSGTSVETSLLTTAVTSSDLVSPDTASSDFSTSWKTASASETGRTSASMSSRTSATASSTTVPSNDATITSMVGMTCIVAVLAASLFNLA</sequence>
<feature type="region of interest" description="Disordered" evidence="1">
    <location>
        <begin position="155"/>
        <end position="198"/>
    </location>
</feature>
<protein>
    <submittedName>
        <fullName evidence="3">Uncharacterized protein</fullName>
    </submittedName>
</protein>
<keyword evidence="2" id="KW-0812">Transmembrane</keyword>
<accession>A0A9N8KER4</accession>
<dbReference type="OrthoDB" id="3942807at2759"/>
<evidence type="ECO:0000313" key="4">
    <source>
        <dbReference type="Proteomes" id="UP000745764"/>
    </source>
</evidence>
<evidence type="ECO:0000256" key="2">
    <source>
        <dbReference type="SAM" id="Phobius"/>
    </source>
</evidence>
<dbReference type="AlphaFoldDB" id="A0A9N8KER4"/>
<gene>
    <name evidence="3" type="ORF">AWRI4620_LOCUS2586</name>
</gene>
<organism evidence="3 4">
    <name type="scientific">Aureobasidium uvarum</name>
    <dbReference type="NCBI Taxonomy" id="2773716"/>
    <lineage>
        <taxon>Eukaryota</taxon>
        <taxon>Fungi</taxon>
        <taxon>Dikarya</taxon>
        <taxon>Ascomycota</taxon>
        <taxon>Pezizomycotina</taxon>
        <taxon>Dothideomycetes</taxon>
        <taxon>Dothideomycetidae</taxon>
        <taxon>Dothideales</taxon>
        <taxon>Saccotheciaceae</taxon>
        <taxon>Aureobasidium</taxon>
    </lineage>
</organism>
<evidence type="ECO:0000313" key="3">
    <source>
        <dbReference type="EMBL" id="CAD0108331.1"/>
    </source>
</evidence>
<reference evidence="3" key="1">
    <citation type="submission" date="2020-06" db="EMBL/GenBank/DDBJ databases">
        <authorList>
            <person name="Onetto C."/>
        </authorList>
    </citation>
    <scope>NUCLEOTIDE SEQUENCE</scope>
</reference>
<feature type="compositionally biased region" description="Polar residues" evidence="1">
    <location>
        <begin position="155"/>
        <end position="178"/>
    </location>
</feature>
<keyword evidence="2" id="KW-0472">Membrane</keyword>
<keyword evidence="4" id="KW-1185">Reference proteome</keyword>
<comment type="caution">
    <text evidence="3">The sequence shown here is derived from an EMBL/GenBank/DDBJ whole genome shotgun (WGS) entry which is preliminary data.</text>
</comment>
<evidence type="ECO:0000256" key="1">
    <source>
        <dbReference type="SAM" id="MobiDB-lite"/>
    </source>
</evidence>
<dbReference type="EMBL" id="CAINUL010000002">
    <property type="protein sequence ID" value="CAD0108331.1"/>
    <property type="molecule type" value="Genomic_DNA"/>
</dbReference>
<name>A0A9N8KER4_9PEZI</name>